<organism evidence="1 2">
    <name type="scientific">Salix dunnii</name>
    <dbReference type="NCBI Taxonomy" id="1413687"/>
    <lineage>
        <taxon>Eukaryota</taxon>
        <taxon>Viridiplantae</taxon>
        <taxon>Streptophyta</taxon>
        <taxon>Embryophyta</taxon>
        <taxon>Tracheophyta</taxon>
        <taxon>Spermatophyta</taxon>
        <taxon>Magnoliopsida</taxon>
        <taxon>eudicotyledons</taxon>
        <taxon>Gunneridae</taxon>
        <taxon>Pentapetalae</taxon>
        <taxon>rosids</taxon>
        <taxon>fabids</taxon>
        <taxon>Malpighiales</taxon>
        <taxon>Salicaceae</taxon>
        <taxon>Saliceae</taxon>
        <taxon>Salix</taxon>
    </lineage>
</organism>
<dbReference type="EMBL" id="JADGMS010000017">
    <property type="protein sequence ID" value="KAF9663621.1"/>
    <property type="molecule type" value="Genomic_DNA"/>
</dbReference>
<proteinExistence type="predicted"/>
<evidence type="ECO:0000313" key="2">
    <source>
        <dbReference type="Proteomes" id="UP000657918"/>
    </source>
</evidence>
<evidence type="ECO:0000313" key="1">
    <source>
        <dbReference type="EMBL" id="KAF9663621.1"/>
    </source>
</evidence>
<name>A0A835MJW6_9ROSI</name>
<dbReference type="Proteomes" id="UP000657918">
    <property type="component" value="Unassembled WGS sequence"/>
</dbReference>
<accession>A0A835MJW6</accession>
<keyword evidence="2" id="KW-1185">Reference proteome</keyword>
<gene>
    <name evidence="1" type="ORF">SADUNF_Sadunf17G0070500</name>
</gene>
<reference evidence="1 2" key="1">
    <citation type="submission" date="2020-10" db="EMBL/GenBank/DDBJ databases">
        <title>Plant Genome Project.</title>
        <authorList>
            <person name="Zhang R.-G."/>
        </authorList>
    </citation>
    <scope>NUCLEOTIDE SEQUENCE [LARGE SCALE GENOMIC DNA]</scope>
    <source>
        <strain evidence="1">FAFU-HL-1</strain>
        <tissue evidence="1">Leaf</tissue>
    </source>
</reference>
<protein>
    <submittedName>
        <fullName evidence="1">Uncharacterized protein</fullName>
    </submittedName>
</protein>
<dbReference type="AlphaFoldDB" id="A0A835MJW6"/>
<sequence>MSTMVRAFKGRRDFLIKSFGEMEDAGISDALVLPSTRLFLNCGKLTFIKFVGNMTSKQEIITLEKLGLRLEGSLLAGLLQYLAGKNKGATWRASLICSAP</sequence>
<comment type="caution">
    <text evidence="1">The sequence shown here is derived from an EMBL/GenBank/DDBJ whole genome shotgun (WGS) entry which is preliminary data.</text>
</comment>
<dbReference type="OrthoDB" id="2414662at2759"/>